<sequence>MLELVHFFANHEVLYQRILFDNQQHVLLDVHKHPIGYDQIDLQLKHVLMHHLYLQNLLQRIHNPLQYDVSDKISN</sequence>
<protein>
    <submittedName>
        <fullName evidence="1 3">Uncharacterized protein</fullName>
    </submittedName>
</protein>
<dbReference type="Proteomes" id="UP000279833">
    <property type="component" value="Unassembled WGS sequence"/>
</dbReference>
<dbReference type="AlphaFoldDB" id="A0A183KCM4"/>
<evidence type="ECO:0000313" key="2">
    <source>
        <dbReference type="Proteomes" id="UP000279833"/>
    </source>
</evidence>
<reference evidence="1 2" key="2">
    <citation type="submission" date="2018-11" db="EMBL/GenBank/DDBJ databases">
        <authorList>
            <consortium name="Pathogen Informatics"/>
        </authorList>
    </citation>
    <scope>NUCLEOTIDE SEQUENCE [LARGE SCALE GENOMIC DNA]</scope>
    <source>
        <strain evidence="1">Dakar</strain>
        <strain evidence="2">Dakar, Senegal</strain>
    </source>
</reference>
<evidence type="ECO:0000313" key="3">
    <source>
        <dbReference type="WBParaSite" id="SCUD_0001276701-mRNA-1"/>
    </source>
</evidence>
<name>A0A183KCM4_9TREM</name>
<keyword evidence="2" id="KW-1185">Reference proteome</keyword>
<gene>
    <name evidence="1" type="ORF">SCUD_LOCUS12764</name>
</gene>
<evidence type="ECO:0000313" key="1">
    <source>
        <dbReference type="EMBL" id="VDP50052.1"/>
    </source>
</evidence>
<reference evidence="3" key="1">
    <citation type="submission" date="2016-06" db="UniProtKB">
        <authorList>
            <consortium name="WormBaseParasite"/>
        </authorList>
    </citation>
    <scope>IDENTIFICATION</scope>
</reference>
<proteinExistence type="predicted"/>
<accession>A0A183KCM4</accession>
<organism evidence="3">
    <name type="scientific">Schistosoma curassoni</name>
    <dbReference type="NCBI Taxonomy" id="6186"/>
    <lineage>
        <taxon>Eukaryota</taxon>
        <taxon>Metazoa</taxon>
        <taxon>Spiralia</taxon>
        <taxon>Lophotrochozoa</taxon>
        <taxon>Platyhelminthes</taxon>
        <taxon>Trematoda</taxon>
        <taxon>Digenea</taxon>
        <taxon>Strigeidida</taxon>
        <taxon>Schistosomatoidea</taxon>
        <taxon>Schistosomatidae</taxon>
        <taxon>Schistosoma</taxon>
    </lineage>
</organism>
<dbReference type="WBParaSite" id="SCUD_0001276701-mRNA-1">
    <property type="protein sequence ID" value="SCUD_0001276701-mRNA-1"/>
    <property type="gene ID" value="SCUD_0001276701"/>
</dbReference>
<dbReference type="EMBL" id="UZAK01035356">
    <property type="protein sequence ID" value="VDP50052.1"/>
    <property type="molecule type" value="Genomic_DNA"/>
</dbReference>